<sequence>MAAAEGSHRHPSRYVELSKDLDEAPPAADVRPGELNLPVRVPELEVTKCVGCGQLLPPGYQAPADEAWNTGIFGCAEDTESCWTGLLCPCVLFGRNAEAIRGVPWKIPCTCHAVCIEGGIALAVLTVTAAFHSVVAPGVACMIAEGLVCGWMLTATYTGFTSLIEECHFPNELAVAFGIVFEASSRTLHAIIPWSIAVFTGARIVRSIVKGKGALLTRESFQTIVNPPPVQEMSLAENRPSTLSLENEAPKTEHDNVEAITQ</sequence>
<organism evidence="6 7">
    <name type="scientific">Eragrostis curvula</name>
    <name type="common">weeping love grass</name>
    <dbReference type="NCBI Taxonomy" id="38414"/>
    <lineage>
        <taxon>Eukaryota</taxon>
        <taxon>Viridiplantae</taxon>
        <taxon>Streptophyta</taxon>
        <taxon>Embryophyta</taxon>
        <taxon>Tracheophyta</taxon>
        <taxon>Spermatophyta</taxon>
        <taxon>Magnoliopsida</taxon>
        <taxon>Liliopsida</taxon>
        <taxon>Poales</taxon>
        <taxon>Poaceae</taxon>
        <taxon>PACMAD clade</taxon>
        <taxon>Chloridoideae</taxon>
        <taxon>Eragrostideae</taxon>
        <taxon>Eragrostidinae</taxon>
        <taxon>Eragrostis</taxon>
    </lineage>
</organism>
<gene>
    <name evidence="6" type="ORF">EJB05_23387</name>
</gene>
<keyword evidence="3" id="KW-1133">Transmembrane helix</keyword>
<evidence type="ECO:0000256" key="4">
    <source>
        <dbReference type="ARBA" id="ARBA00023136"/>
    </source>
</evidence>
<dbReference type="GO" id="GO:0016020">
    <property type="term" value="C:membrane"/>
    <property type="evidence" value="ECO:0007669"/>
    <property type="project" value="UniProtKB-SubCell"/>
</dbReference>
<evidence type="ECO:0000313" key="7">
    <source>
        <dbReference type="Proteomes" id="UP000324897"/>
    </source>
</evidence>
<feature type="compositionally biased region" description="Basic and acidic residues" evidence="5">
    <location>
        <begin position="248"/>
        <end position="262"/>
    </location>
</feature>
<dbReference type="EMBL" id="RWGY01000011">
    <property type="protein sequence ID" value="TVU31689.1"/>
    <property type="molecule type" value="Genomic_DNA"/>
</dbReference>
<comment type="caution">
    <text evidence="6">The sequence shown here is derived from an EMBL/GenBank/DDBJ whole genome shotgun (WGS) entry which is preliminary data.</text>
</comment>
<keyword evidence="7" id="KW-1185">Reference proteome</keyword>
<dbReference type="OrthoDB" id="1045822at2759"/>
<comment type="subcellular location">
    <subcellularLocation>
        <location evidence="1">Membrane</location>
    </subcellularLocation>
</comment>
<reference evidence="6 7" key="1">
    <citation type="journal article" date="2019" name="Sci. Rep.">
        <title>A high-quality genome of Eragrostis curvula grass provides insights into Poaceae evolution and supports new strategies to enhance forage quality.</title>
        <authorList>
            <person name="Carballo J."/>
            <person name="Santos B.A.C.M."/>
            <person name="Zappacosta D."/>
            <person name="Garbus I."/>
            <person name="Selva J.P."/>
            <person name="Gallo C.A."/>
            <person name="Diaz A."/>
            <person name="Albertini E."/>
            <person name="Caccamo M."/>
            <person name="Echenique V."/>
        </authorList>
    </citation>
    <scope>NUCLEOTIDE SEQUENCE [LARGE SCALE GENOMIC DNA]</scope>
    <source>
        <strain evidence="7">cv. Victoria</strain>
        <tissue evidence="6">Leaf</tissue>
    </source>
</reference>
<proteinExistence type="predicted"/>
<keyword evidence="4" id="KW-0472">Membrane</keyword>
<dbReference type="NCBIfam" id="TIGR01571">
    <property type="entry name" value="A_thal_Cys_rich"/>
    <property type="match status" value="1"/>
</dbReference>
<keyword evidence="2" id="KW-0812">Transmembrane</keyword>
<evidence type="ECO:0000256" key="1">
    <source>
        <dbReference type="ARBA" id="ARBA00004370"/>
    </source>
</evidence>
<dbReference type="Proteomes" id="UP000324897">
    <property type="component" value="Chromosome 1"/>
</dbReference>
<evidence type="ECO:0000256" key="2">
    <source>
        <dbReference type="ARBA" id="ARBA00022692"/>
    </source>
</evidence>
<dbReference type="AlphaFoldDB" id="A0A5J9V6D1"/>
<name>A0A5J9V6D1_9POAL</name>
<accession>A0A5J9V6D1</accession>
<protein>
    <submittedName>
        <fullName evidence="6">Uncharacterized protein</fullName>
    </submittedName>
</protein>
<evidence type="ECO:0000256" key="5">
    <source>
        <dbReference type="SAM" id="MobiDB-lite"/>
    </source>
</evidence>
<evidence type="ECO:0000256" key="3">
    <source>
        <dbReference type="ARBA" id="ARBA00022989"/>
    </source>
</evidence>
<evidence type="ECO:0000313" key="6">
    <source>
        <dbReference type="EMBL" id="TVU31689.1"/>
    </source>
</evidence>
<feature type="region of interest" description="Disordered" evidence="5">
    <location>
        <begin position="236"/>
        <end position="262"/>
    </location>
</feature>
<dbReference type="InterPro" id="IPR006461">
    <property type="entry name" value="PLAC_motif_containing"/>
</dbReference>
<dbReference type="Pfam" id="PF04749">
    <property type="entry name" value="PLAC8"/>
    <property type="match status" value="1"/>
</dbReference>
<dbReference type="Gramene" id="TVU31689">
    <property type="protein sequence ID" value="TVU31689"/>
    <property type="gene ID" value="EJB05_23387"/>
</dbReference>